<name>A0ABD3NRI0_9STRA</name>
<evidence type="ECO:0000313" key="3">
    <source>
        <dbReference type="Proteomes" id="UP001516023"/>
    </source>
</evidence>
<dbReference type="Proteomes" id="UP001516023">
    <property type="component" value="Unassembled WGS sequence"/>
</dbReference>
<accession>A0ABD3NRI0</accession>
<comment type="caution">
    <text evidence="2">The sequence shown here is derived from an EMBL/GenBank/DDBJ whole genome shotgun (WGS) entry which is preliminary data.</text>
</comment>
<feature type="region of interest" description="Disordered" evidence="1">
    <location>
        <begin position="87"/>
        <end position="106"/>
    </location>
</feature>
<reference evidence="2 3" key="1">
    <citation type="journal article" date="2020" name="G3 (Bethesda)">
        <title>Improved Reference Genome for Cyclotella cryptica CCMP332, a Model for Cell Wall Morphogenesis, Salinity Adaptation, and Lipid Production in Diatoms (Bacillariophyta).</title>
        <authorList>
            <person name="Roberts W.R."/>
            <person name="Downey K.M."/>
            <person name="Ruck E.C."/>
            <person name="Traller J.C."/>
            <person name="Alverson A.J."/>
        </authorList>
    </citation>
    <scope>NUCLEOTIDE SEQUENCE [LARGE SCALE GENOMIC DNA]</scope>
    <source>
        <strain evidence="2 3">CCMP332</strain>
    </source>
</reference>
<organism evidence="2 3">
    <name type="scientific">Cyclotella cryptica</name>
    <dbReference type="NCBI Taxonomy" id="29204"/>
    <lineage>
        <taxon>Eukaryota</taxon>
        <taxon>Sar</taxon>
        <taxon>Stramenopiles</taxon>
        <taxon>Ochrophyta</taxon>
        <taxon>Bacillariophyta</taxon>
        <taxon>Coscinodiscophyceae</taxon>
        <taxon>Thalassiosirophycidae</taxon>
        <taxon>Stephanodiscales</taxon>
        <taxon>Stephanodiscaceae</taxon>
        <taxon>Cyclotella</taxon>
    </lineage>
</organism>
<proteinExistence type="predicted"/>
<gene>
    <name evidence="2" type="ORF">HJC23_001711</name>
</gene>
<feature type="region of interest" description="Disordered" evidence="1">
    <location>
        <begin position="1"/>
        <end position="77"/>
    </location>
</feature>
<protein>
    <submittedName>
        <fullName evidence="2">Uncharacterized protein</fullName>
    </submittedName>
</protein>
<dbReference type="EMBL" id="JABMIG020000429">
    <property type="protein sequence ID" value="KAL3778542.1"/>
    <property type="molecule type" value="Genomic_DNA"/>
</dbReference>
<sequence length="267" mass="29464">MMSSNKDYWKKRNEELAAVVTGPRARKPSKKCQSDTTPPQNPNEKPKAKPKHKEAKRKNDELYPKQAPKKPAPDIQVVNSNEISVVAHASPSENKTQETKSKNVGSNEVDDIAGEINDVIKTCPDAFSKASPSTDHSSNVNKITAPAQATIIPVRSQVFTKVDTSKTSSLKVPNGCHADAFMSFIDLPTNDNNCSRVDMTNGLWFHCSLCNTEVKGRSDRPFTIGRWNEHIKPGSAHYQKLKKVDSIAEIRKKSKSGEVSTSMLSSF</sequence>
<keyword evidence="3" id="KW-1185">Reference proteome</keyword>
<evidence type="ECO:0000256" key="1">
    <source>
        <dbReference type="SAM" id="MobiDB-lite"/>
    </source>
</evidence>
<evidence type="ECO:0000313" key="2">
    <source>
        <dbReference type="EMBL" id="KAL3778542.1"/>
    </source>
</evidence>
<dbReference type="AlphaFoldDB" id="A0ABD3NRI0"/>